<comment type="similarity">
    <text evidence="3 7">Belongs to the PRA1 family.</text>
</comment>
<sequence length="206" mass="22967">MSSSSSSPPHYSSLPSPSSSSNPAATYFVSRAAAPTTRSNFATRRPWEEVFALYSFTRPYSLGETTRRVRRNLDHFRVNYTMIVLFIMFLSLLWHPVSIIVFLVALVGWFFLYFFREEPVVLFGRAVDDRVVATALSAVTVVGLDFTGVWMNVLVSVVVGVVLVLLHAAFRSSEDLYMDEHEGYDGGLLSFVGGTPTKRTGYSTLV</sequence>
<keyword evidence="4 7" id="KW-0812">Transmembrane</keyword>
<dbReference type="InterPro" id="IPR004895">
    <property type="entry name" value="Prenylated_rab_accept_PRA1"/>
</dbReference>
<dbReference type="GO" id="GO:0005783">
    <property type="term" value="C:endoplasmic reticulum"/>
    <property type="evidence" value="ECO:0007669"/>
    <property type="project" value="UniProtKB-ARBA"/>
</dbReference>
<evidence type="ECO:0000256" key="2">
    <source>
        <dbReference type="ARBA" id="ARBA00004127"/>
    </source>
</evidence>
<comment type="function">
    <text evidence="1 7">May be involved in both secretory and endocytic intracellular trafficking in the endosomal/prevacuolar compartments.</text>
</comment>
<keyword evidence="7" id="KW-0813">Transport</keyword>
<feature type="transmembrane region" description="Helical" evidence="7">
    <location>
        <begin position="150"/>
        <end position="170"/>
    </location>
</feature>
<evidence type="ECO:0000256" key="5">
    <source>
        <dbReference type="ARBA" id="ARBA00022989"/>
    </source>
</evidence>
<feature type="transmembrane region" description="Helical" evidence="7">
    <location>
        <begin position="76"/>
        <end position="93"/>
    </location>
</feature>
<feature type="transmembrane region" description="Helical" evidence="7">
    <location>
        <begin position="99"/>
        <end position="115"/>
    </location>
</feature>
<keyword evidence="6 7" id="KW-0472">Membrane</keyword>
<feature type="region of interest" description="Disordered" evidence="8">
    <location>
        <begin position="1"/>
        <end position="22"/>
    </location>
</feature>
<evidence type="ECO:0000256" key="4">
    <source>
        <dbReference type="ARBA" id="ARBA00022692"/>
    </source>
</evidence>
<keyword evidence="10" id="KW-1185">Reference proteome</keyword>
<protein>
    <recommendedName>
        <fullName evidence="7">PRA1 family protein</fullName>
    </recommendedName>
</protein>
<dbReference type="GO" id="GO:0005794">
    <property type="term" value="C:Golgi apparatus"/>
    <property type="evidence" value="ECO:0007669"/>
    <property type="project" value="TreeGrafter"/>
</dbReference>
<gene>
    <name evidence="9" type="ORF">RJT34_18822</name>
</gene>
<organism evidence="9 10">
    <name type="scientific">Clitoria ternatea</name>
    <name type="common">Butterfly pea</name>
    <dbReference type="NCBI Taxonomy" id="43366"/>
    <lineage>
        <taxon>Eukaryota</taxon>
        <taxon>Viridiplantae</taxon>
        <taxon>Streptophyta</taxon>
        <taxon>Embryophyta</taxon>
        <taxon>Tracheophyta</taxon>
        <taxon>Spermatophyta</taxon>
        <taxon>Magnoliopsida</taxon>
        <taxon>eudicotyledons</taxon>
        <taxon>Gunneridae</taxon>
        <taxon>Pentapetalae</taxon>
        <taxon>rosids</taxon>
        <taxon>fabids</taxon>
        <taxon>Fabales</taxon>
        <taxon>Fabaceae</taxon>
        <taxon>Papilionoideae</taxon>
        <taxon>50 kb inversion clade</taxon>
        <taxon>NPAAA clade</taxon>
        <taxon>indigoferoid/millettioid clade</taxon>
        <taxon>Phaseoleae</taxon>
        <taxon>Clitoria</taxon>
    </lineage>
</organism>
<evidence type="ECO:0000256" key="7">
    <source>
        <dbReference type="RuleBase" id="RU363107"/>
    </source>
</evidence>
<evidence type="ECO:0000256" key="1">
    <source>
        <dbReference type="ARBA" id="ARBA00002501"/>
    </source>
</evidence>
<reference evidence="9 10" key="1">
    <citation type="submission" date="2024-01" db="EMBL/GenBank/DDBJ databases">
        <title>The genomes of 5 underutilized Papilionoideae crops provide insights into root nodulation and disease resistance.</title>
        <authorList>
            <person name="Yuan L."/>
        </authorList>
    </citation>
    <scope>NUCLEOTIDE SEQUENCE [LARGE SCALE GENOMIC DNA]</scope>
    <source>
        <strain evidence="9">LY-2023</strain>
        <tissue evidence="9">Leaf</tissue>
    </source>
</reference>
<dbReference type="GO" id="GO:0016192">
    <property type="term" value="P:vesicle-mediated transport"/>
    <property type="evidence" value="ECO:0007669"/>
    <property type="project" value="TreeGrafter"/>
</dbReference>
<dbReference type="Pfam" id="PF03208">
    <property type="entry name" value="PRA1"/>
    <property type="match status" value="1"/>
</dbReference>
<dbReference type="GO" id="GO:0016020">
    <property type="term" value="C:membrane"/>
    <property type="evidence" value="ECO:0007669"/>
    <property type="project" value="UniProtKB-SubCell"/>
</dbReference>
<comment type="caution">
    <text evidence="9">The sequence shown here is derived from an EMBL/GenBank/DDBJ whole genome shotgun (WGS) entry which is preliminary data.</text>
</comment>
<dbReference type="EMBL" id="JAYKXN010000005">
    <property type="protein sequence ID" value="KAK7284084.1"/>
    <property type="molecule type" value="Genomic_DNA"/>
</dbReference>
<dbReference type="PANTHER" id="PTHR19317">
    <property type="entry name" value="PRENYLATED RAB ACCEPTOR 1-RELATED"/>
    <property type="match status" value="1"/>
</dbReference>
<evidence type="ECO:0000256" key="8">
    <source>
        <dbReference type="SAM" id="MobiDB-lite"/>
    </source>
</evidence>
<evidence type="ECO:0000313" key="10">
    <source>
        <dbReference type="Proteomes" id="UP001359559"/>
    </source>
</evidence>
<dbReference type="Proteomes" id="UP001359559">
    <property type="component" value="Unassembled WGS sequence"/>
</dbReference>
<name>A0AAN9IQ40_CLITE</name>
<dbReference type="PANTHER" id="PTHR19317:SF84">
    <property type="entry name" value="PRA1 FAMILY PROTEIN"/>
    <property type="match status" value="1"/>
</dbReference>
<comment type="subcellular location">
    <subcellularLocation>
        <location evidence="2">Endomembrane system</location>
        <topology evidence="2">Multi-pass membrane protein</topology>
    </subcellularLocation>
    <subcellularLocation>
        <location evidence="7">Membrane</location>
        <topology evidence="7">Multi-pass membrane protein</topology>
    </subcellularLocation>
</comment>
<evidence type="ECO:0000256" key="6">
    <source>
        <dbReference type="ARBA" id="ARBA00023136"/>
    </source>
</evidence>
<keyword evidence="5 7" id="KW-1133">Transmembrane helix</keyword>
<evidence type="ECO:0000313" key="9">
    <source>
        <dbReference type="EMBL" id="KAK7284084.1"/>
    </source>
</evidence>
<proteinExistence type="inferred from homology"/>
<accession>A0AAN9IQ40</accession>
<dbReference type="AlphaFoldDB" id="A0AAN9IQ40"/>
<evidence type="ECO:0000256" key="3">
    <source>
        <dbReference type="ARBA" id="ARBA00006483"/>
    </source>
</evidence>